<feature type="transmembrane region" description="Helical" evidence="6">
    <location>
        <begin position="95"/>
        <end position="117"/>
    </location>
</feature>
<evidence type="ECO:0000256" key="5">
    <source>
        <dbReference type="ARBA" id="ARBA00023136"/>
    </source>
</evidence>
<dbReference type="RefSeq" id="WP_229954224.1">
    <property type="nucleotide sequence ID" value="NZ_BAAAEM010000002.1"/>
</dbReference>
<keyword evidence="3 6" id="KW-0812">Transmembrane</keyword>
<feature type="domain" description="Major facilitator superfamily (MFS) profile" evidence="7">
    <location>
        <begin position="4"/>
        <end position="388"/>
    </location>
</feature>
<proteinExistence type="predicted"/>
<dbReference type="Gene3D" id="1.20.1250.20">
    <property type="entry name" value="MFS general substrate transporter like domains"/>
    <property type="match status" value="1"/>
</dbReference>
<feature type="transmembrane region" description="Helical" evidence="6">
    <location>
        <begin position="70"/>
        <end position="89"/>
    </location>
</feature>
<evidence type="ECO:0000259" key="7">
    <source>
        <dbReference type="PROSITE" id="PS50850"/>
    </source>
</evidence>
<evidence type="ECO:0000256" key="1">
    <source>
        <dbReference type="ARBA" id="ARBA00004651"/>
    </source>
</evidence>
<dbReference type="CDD" id="cd17324">
    <property type="entry name" value="MFS_NepI_like"/>
    <property type="match status" value="1"/>
</dbReference>
<evidence type="ECO:0000313" key="9">
    <source>
        <dbReference type="Proteomes" id="UP001500713"/>
    </source>
</evidence>
<keyword evidence="5 6" id="KW-0472">Membrane</keyword>
<protein>
    <submittedName>
        <fullName evidence="8">MFS transporter</fullName>
    </submittedName>
</protein>
<reference evidence="8 9" key="1">
    <citation type="journal article" date="2019" name="Int. J. Syst. Evol. Microbiol.">
        <title>The Global Catalogue of Microorganisms (GCM) 10K type strain sequencing project: providing services to taxonomists for standard genome sequencing and annotation.</title>
        <authorList>
            <consortium name="The Broad Institute Genomics Platform"/>
            <consortium name="The Broad Institute Genome Sequencing Center for Infectious Disease"/>
            <person name="Wu L."/>
            <person name="Ma J."/>
        </authorList>
    </citation>
    <scope>NUCLEOTIDE SEQUENCE [LARGE SCALE GENOMIC DNA]</scope>
    <source>
        <strain evidence="8 9">JCM 14162</strain>
    </source>
</reference>
<comment type="subcellular location">
    <subcellularLocation>
        <location evidence="1">Cell membrane</location>
        <topology evidence="1">Multi-pass membrane protein</topology>
    </subcellularLocation>
</comment>
<accession>A0ABN1A1E6</accession>
<feature type="transmembrane region" description="Helical" evidence="6">
    <location>
        <begin position="39"/>
        <end position="63"/>
    </location>
</feature>
<name>A0ABN1A1E6_9SPHN</name>
<feature type="transmembrane region" description="Helical" evidence="6">
    <location>
        <begin position="239"/>
        <end position="260"/>
    </location>
</feature>
<evidence type="ECO:0000256" key="4">
    <source>
        <dbReference type="ARBA" id="ARBA00022989"/>
    </source>
</evidence>
<dbReference type="PANTHER" id="PTHR43124">
    <property type="entry name" value="PURINE EFFLUX PUMP PBUE"/>
    <property type="match status" value="1"/>
</dbReference>
<dbReference type="Pfam" id="PF07690">
    <property type="entry name" value="MFS_1"/>
    <property type="match status" value="1"/>
</dbReference>
<dbReference type="SUPFAM" id="SSF103473">
    <property type="entry name" value="MFS general substrate transporter"/>
    <property type="match status" value="1"/>
</dbReference>
<feature type="transmembrane region" description="Helical" evidence="6">
    <location>
        <begin position="272"/>
        <end position="290"/>
    </location>
</feature>
<dbReference type="PROSITE" id="PS50850">
    <property type="entry name" value="MFS"/>
    <property type="match status" value="1"/>
</dbReference>
<evidence type="ECO:0000256" key="3">
    <source>
        <dbReference type="ARBA" id="ARBA00022692"/>
    </source>
</evidence>
<dbReference type="InterPro" id="IPR036259">
    <property type="entry name" value="MFS_trans_sf"/>
</dbReference>
<feature type="transmembrane region" description="Helical" evidence="6">
    <location>
        <begin position="296"/>
        <end position="314"/>
    </location>
</feature>
<feature type="transmembrane region" description="Helical" evidence="6">
    <location>
        <begin position="160"/>
        <end position="178"/>
    </location>
</feature>
<feature type="transmembrane region" description="Helical" evidence="6">
    <location>
        <begin position="129"/>
        <end position="154"/>
    </location>
</feature>
<dbReference type="EMBL" id="BAAAEM010000002">
    <property type="protein sequence ID" value="GAA0465207.1"/>
    <property type="molecule type" value="Genomic_DNA"/>
</dbReference>
<dbReference type="InterPro" id="IPR011701">
    <property type="entry name" value="MFS"/>
</dbReference>
<dbReference type="InterPro" id="IPR050189">
    <property type="entry name" value="MFS_Efflux_Transporters"/>
</dbReference>
<comment type="caution">
    <text evidence="8">The sequence shown here is derived from an EMBL/GenBank/DDBJ whole genome shotgun (WGS) entry which is preliminary data.</text>
</comment>
<feature type="transmembrane region" description="Helical" evidence="6">
    <location>
        <begin position="199"/>
        <end position="219"/>
    </location>
</feature>
<feature type="transmembrane region" description="Helical" evidence="6">
    <location>
        <begin position="363"/>
        <end position="382"/>
    </location>
</feature>
<gene>
    <name evidence="8" type="ORF">GCM10009096_02200</name>
</gene>
<dbReference type="InterPro" id="IPR020846">
    <property type="entry name" value="MFS_dom"/>
</dbReference>
<sequence>MTRPVYILALAAFAIGTQSYVFAGLLAELAKDLDASISAAGQLMTAFAITSAIASPLVVSSLVRFPRRGVLIASLSGVAALNFASAFLPTYESYLAMRIVIAITGSAVMPMAGAIAAELTPPEKQGQALGLVLSGLTIAFIAGVPLGTAIGGYFGWRSTFVFAGVAAALVVPAIYFGVPRSTVLLDTSNVQADWSVLKQPIVLTCLALIGLAFVAAYPVKAFIGPLITELTGFEGSSIAVMQSAIGFGSLLGLVVGSRLADARSFVSNMREMFLVLTIALAAWSFLFTFLEVRSMTAIGLTFVTTLISSAALIAPSPAIEKALVRAAPDQSSLTLALNTSTIYLGQGIGAALGGIVIASSGYWAIGFAGAVVASLALFLAWLGPEENR</sequence>
<keyword evidence="9" id="KW-1185">Reference proteome</keyword>
<evidence type="ECO:0000256" key="6">
    <source>
        <dbReference type="SAM" id="Phobius"/>
    </source>
</evidence>
<dbReference type="Proteomes" id="UP001500713">
    <property type="component" value="Unassembled WGS sequence"/>
</dbReference>
<feature type="transmembrane region" description="Helical" evidence="6">
    <location>
        <begin position="335"/>
        <end position="357"/>
    </location>
</feature>
<dbReference type="PANTHER" id="PTHR43124:SF10">
    <property type="entry name" value="PURINE EFFLUX PUMP PBUE"/>
    <property type="match status" value="1"/>
</dbReference>
<keyword evidence="2" id="KW-1003">Cell membrane</keyword>
<keyword evidence="4 6" id="KW-1133">Transmembrane helix</keyword>
<evidence type="ECO:0000313" key="8">
    <source>
        <dbReference type="EMBL" id="GAA0465207.1"/>
    </source>
</evidence>
<evidence type="ECO:0000256" key="2">
    <source>
        <dbReference type="ARBA" id="ARBA00022475"/>
    </source>
</evidence>
<organism evidence="8 9">
    <name type="scientific">Parasphingorhabdus litoris</name>
    <dbReference type="NCBI Taxonomy" id="394733"/>
    <lineage>
        <taxon>Bacteria</taxon>
        <taxon>Pseudomonadati</taxon>
        <taxon>Pseudomonadota</taxon>
        <taxon>Alphaproteobacteria</taxon>
        <taxon>Sphingomonadales</taxon>
        <taxon>Sphingomonadaceae</taxon>
        <taxon>Parasphingorhabdus</taxon>
    </lineage>
</organism>